<protein>
    <recommendedName>
        <fullName evidence="4">Transmembrane protein</fullName>
    </recommendedName>
</protein>
<keyword evidence="1" id="KW-0472">Membrane</keyword>
<dbReference type="Proteomes" id="UP000748756">
    <property type="component" value="Unassembled WGS sequence"/>
</dbReference>
<dbReference type="AlphaFoldDB" id="A0A9P5V771"/>
<reference evidence="2" key="1">
    <citation type="journal article" date="2020" name="Fungal Divers.">
        <title>Resolving the Mortierellaceae phylogeny through synthesis of multi-gene phylogenetics and phylogenomics.</title>
        <authorList>
            <person name="Vandepol N."/>
            <person name="Liber J."/>
            <person name="Desiro A."/>
            <person name="Na H."/>
            <person name="Kennedy M."/>
            <person name="Barry K."/>
            <person name="Grigoriev I.V."/>
            <person name="Miller A.N."/>
            <person name="O'Donnell K."/>
            <person name="Stajich J.E."/>
            <person name="Bonito G."/>
        </authorList>
    </citation>
    <scope>NUCLEOTIDE SEQUENCE</scope>
    <source>
        <strain evidence="2">NRRL 6426</strain>
    </source>
</reference>
<gene>
    <name evidence="2" type="ORF">BG015_001230</name>
</gene>
<evidence type="ECO:0000313" key="2">
    <source>
        <dbReference type="EMBL" id="KAF9141598.1"/>
    </source>
</evidence>
<name>A0A9P5V771_9FUNG</name>
<evidence type="ECO:0000256" key="1">
    <source>
        <dbReference type="SAM" id="Phobius"/>
    </source>
</evidence>
<keyword evidence="3" id="KW-1185">Reference proteome</keyword>
<dbReference type="OrthoDB" id="2405755at2759"/>
<feature type="transmembrane region" description="Helical" evidence="1">
    <location>
        <begin position="480"/>
        <end position="502"/>
    </location>
</feature>
<evidence type="ECO:0008006" key="4">
    <source>
        <dbReference type="Google" id="ProtNLM"/>
    </source>
</evidence>
<accession>A0A9P5V771</accession>
<feature type="transmembrane region" description="Helical" evidence="1">
    <location>
        <begin position="12"/>
        <end position="32"/>
    </location>
</feature>
<keyword evidence="1" id="KW-0812">Transmembrane</keyword>
<proteinExistence type="predicted"/>
<organism evidence="2 3">
    <name type="scientific">Linnemannia schmuckeri</name>
    <dbReference type="NCBI Taxonomy" id="64567"/>
    <lineage>
        <taxon>Eukaryota</taxon>
        <taxon>Fungi</taxon>
        <taxon>Fungi incertae sedis</taxon>
        <taxon>Mucoromycota</taxon>
        <taxon>Mortierellomycotina</taxon>
        <taxon>Mortierellomycetes</taxon>
        <taxon>Mortierellales</taxon>
        <taxon>Mortierellaceae</taxon>
        <taxon>Linnemannia</taxon>
    </lineage>
</organism>
<keyword evidence="1" id="KW-1133">Transmembrane helix</keyword>
<evidence type="ECO:0000313" key="3">
    <source>
        <dbReference type="Proteomes" id="UP000748756"/>
    </source>
</evidence>
<dbReference type="EMBL" id="JAAAUQ010001216">
    <property type="protein sequence ID" value="KAF9141598.1"/>
    <property type="molecule type" value="Genomic_DNA"/>
</dbReference>
<comment type="caution">
    <text evidence="2">The sequence shown here is derived from an EMBL/GenBank/DDBJ whole genome shotgun (WGS) entry which is preliminary data.</text>
</comment>
<feature type="transmembrane region" description="Helical" evidence="1">
    <location>
        <begin position="71"/>
        <end position="90"/>
    </location>
</feature>
<sequence length="553" mass="61316">MFLPWSFFEIQLFFLVLDILVAASFMAGLAHISRRVRHHAHSVRWIKQAGVLEMVKALWNSFRKVTGRPRLLLLATFIGSLALTGILVVVKTFANIATTEGTPSREVVVSKQFVYVNAVTTLPAWSIPIPYDNSMTDVLVKALNNTKAIPRASPTKRYRPHLSEYDLACNQLAFTVSAPFGNNSRVVTDDGCATLNLYVPSSKDTNLTGMTIFQESNGRAKIVIPARGFNLLPKETIDEPSLFFRVKYQDQFPCSIFDRSPQLVYATRIGHSSAPLTVSTKCQLLSGEMVSLAVASIRFSVPEPKMFHSIATTIFETQNELVSSMEKSVNNGTLISQSLDRLAQVIVMEVKIAGTEVSALMCSGSNQDALPRIMCVYIVAHTLITKPRPANPDITGRFPEGGISTEFPTASVLMTLYHLPDIKMGKPSFAIPKILNSSSVTATYLASLGQNFILDWEGSTAYIAYDTVEIIKGYEIPTGLFYSMIGVMVICLLFCAATEYWVEGRYKRSLYWQVAQSLAPPEDKALPELHRFVTAKLEFEGRRIVSTNTTVYQ</sequence>